<keyword evidence="7" id="KW-0016">Alginate biosynthesis</keyword>
<dbReference type="UniPathway" id="UPA00286"/>
<comment type="subcellular location">
    <subcellularLocation>
        <location evidence="1">Periplasm</location>
    </subcellularLocation>
</comment>
<dbReference type="EMBL" id="JAAFGW010000120">
    <property type="protein sequence ID" value="NDP48475.1"/>
    <property type="molecule type" value="Genomic_DNA"/>
</dbReference>
<keyword evidence="6" id="KW-0574">Periplasm</keyword>
<evidence type="ECO:0000256" key="6">
    <source>
        <dbReference type="ARBA" id="ARBA00022764"/>
    </source>
</evidence>
<sequence length="242" mass="25345">MTPFTATIIANGRAAWTGLFLSTLFCCTSAVAQGSGRLYDPEPPMDSGYLRIIVAHPGGPVDIAVDGQSRVQKLAAQQPSDYLVIGEGLHTITLNTRAKGAAPISKAFTMERGKAVTLAFTSLHADASPFMFEDKGNTNKLKAILTAYNLSAKAGAIDVIAASGKTKVFGGLAYGTSASLQVNPITVDLMASPNDGKSADAKFRVEMTQGGTYSILLLPGDAGKLTARVIQNKTERYAGSNQ</sequence>
<feature type="signal peptide" evidence="8">
    <location>
        <begin position="1"/>
        <end position="32"/>
    </location>
</feature>
<dbReference type="InterPro" id="IPR035422">
    <property type="entry name" value="AlgF"/>
</dbReference>
<evidence type="ECO:0000256" key="3">
    <source>
        <dbReference type="ARBA" id="ARBA00010033"/>
    </source>
</evidence>
<evidence type="ECO:0000256" key="4">
    <source>
        <dbReference type="ARBA" id="ARBA00013964"/>
    </source>
</evidence>
<evidence type="ECO:0000256" key="8">
    <source>
        <dbReference type="SAM" id="SignalP"/>
    </source>
</evidence>
<accession>A0A7C9K9X2</accession>
<evidence type="ECO:0000313" key="10">
    <source>
        <dbReference type="Proteomes" id="UP000483432"/>
    </source>
</evidence>
<evidence type="ECO:0000256" key="2">
    <source>
        <dbReference type="ARBA" id="ARBA00005182"/>
    </source>
</evidence>
<dbReference type="Proteomes" id="UP000483432">
    <property type="component" value="Unassembled WGS sequence"/>
</dbReference>
<protein>
    <recommendedName>
        <fullName evidence="4">Alginate biosynthesis protein AlgF</fullName>
    </recommendedName>
</protein>
<dbReference type="AlphaFoldDB" id="A0A7C9K9X2"/>
<organism evidence="9 10">
    <name type="scientific">Sulfuriferula multivorans</name>
    <dbReference type="NCBI Taxonomy" id="1559896"/>
    <lineage>
        <taxon>Bacteria</taxon>
        <taxon>Pseudomonadati</taxon>
        <taxon>Pseudomonadota</taxon>
        <taxon>Betaproteobacteria</taxon>
        <taxon>Nitrosomonadales</taxon>
        <taxon>Sulfuricellaceae</taxon>
        <taxon>Sulfuriferula</taxon>
    </lineage>
</organism>
<feature type="chain" id="PRO_5028821290" description="Alginate biosynthesis protein AlgF" evidence="8">
    <location>
        <begin position="33"/>
        <end position="242"/>
    </location>
</feature>
<comment type="caution">
    <text evidence="9">The sequence shown here is derived from an EMBL/GenBank/DDBJ whole genome shotgun (WGS) entry which is preliminary data.</text>
</comment>
<dbReference type="Pfam" id="PF11182">
    <property type="entry name" value="AlgF"/>
    <property type="match status" value="1"/>
</dbReference>
<name>A0A7C9K9X2_9PROT</name>
<evidence type="ECO:0000256" key="5">
    <source>
        <dbReference type="ARBA" id="ARBA00022729"/>
    </source>
</evidence>
<evidence type="ECO:0000256" key="7">
    <source>
        <dbReference type="ARBA" id="ARBA00022841"/>
    </source>
</evidence>
<comment type="similarity">
    <text evidence="3">Belongs to the AlgF family.</text>
</comment>
<evidence type="ECO:0000313" key="9">
    <source>
        <dbReference type="EMBL" id="NDP48475.1"/>
    </source>
</evidence>
<evidence type="ECO:0000256" key="1">
    <source>
        <dbReference type="ARBA" id="ARBA00004418"/>
    </source>
</evidence>
<comment type="pathway">
    <text evidence="2">Glycan biosynthesis; alginate biosynthesis.</text>
</comment>
<proteinExistence type="inferred from homology"/>
<dbReference type="GO" id="GO:0042121">
    <property type="term" value="P:alginic acid biosynthetic process"/>
    <property type="evidence" value="ECO:0007669"/>
    <property type="project" value="UniProtKB-UniPathway"/>
</dbReference>
<reference evidence="9 10" key="1">
    <citation type="submission" date="2019-09" db="EMBL/GenBank/DDBJ databases">
        <title>H2 Metabolism Revealed by Metagenomic Analysis in Subglacial Sediment of East Antarctica.</title>
        <authorList>
            <person name="Yang Z."/>
            <person name="Zhang Y."/>
            <person name="Lv Y."/>
            <person name="Yan W."/>
            <person name="Xiao X."/>
            <person name="Sun B."/>
            <person name="Ma H."/>
        </authorList>
    </citation>
    <scope>NUCLEOTIDE SEQUENCE [LARGE SCALE GENOMIC DNA]</scope>
    <source>
        <strain evidence="9">Bin2_2</strain>
    </source>
</reference>
<gene>
    <name evidence="9" type="ORF">GZ085_08830</name>
</gene>
<keyword evidence="5 8" id="KW-0732">Signal</keyword>
<dbReference type="GO" id="GO:0042597">
    <property type="term" value="C:periplasmic space"/>
    <property type="evidence" value="ECO:0007669"/>
    <property type="project" value="UniProtKB-SubCell"/>
</dbReference>